<dbReference type="RefSeq" id="WP_259478491.1">
    <property type="nucleotide sequence ID" value="NZ_BAAAQY010000002.1"/>
</dbReference>
<dbReference type="InterPro" id="IPR027417">
    <property type="entry name" value="P-loop_NTPase"/>
</dbReference>
<dbReference type="GO" id="GO:0005524">
    <property type="term" value="F:ATP binding"/>
    <property type="evidence" value="ECO:0007669"/>
    <property type="project" value="UniProtKB-KW"/>
</dbReference>
<comment type="caution">
    <text evidence="1">The sequence shown here is derived from an EMBL/GenBank/DDBJ whole genome shotgun (WGS) entry which is preliminary data.</text>
</comment>
<dbReference type="Gene3D" id="3.40.50.300">
    <property type="entry name" value="P-loop containing nucleotide triphosphate hydrolases"/>
    <property type="match status" value="1"/>
</dbReference>
<reference evidence="1 2" key="1">
    <citation type="journal article" date="2019" name="Int. J. Syst. Evol. Microbiol.">
        <title>The Global Catalogue of Microorganisms (GCM) 10K type strain sequencing project: providing services to taxonomists for standard genome sequencing and annotation.</title>
        <authorList>
            <consortium name="The Broad Institute Genomics Platform"/>
            <consortium name="The Broad Institute Genome Sequencing Center for Infectious Disease"/>
            <person name="Wu L."/>
            <person name="Ma J."/>
        </authorList>
    </citation>
    <scope>NUCLEOTIDE SEQUENCE [LARGE SCALE GENOMIC DNA]</scope>
    <source>
        <strain evidence="1 2">JCM 16117</strain>
    </source>
</reference>
<organism evidence="1 2">
    <name type="scientific">Herbiconiux moechotypicola</name>
    <dbReference type="NCBI Taxonomy" id="637393"/>
    <lineage>
        <taxon>Bacteria</taxon>
        <taxon>Bacillati</taxon>
        <taxon>Actinomycetota</taxon>
        <taxon>Actinomycetes</taxon>
        <taxon>Micrococcales</taxon>
        <taxon>Microbacteriaceae</taxon>
        <taxon>Herbiconiux</taxon>
    </lineage>
</organism>
<keyword evidence="1" id="KW-0547">Nucleotide-binding</keyword>
<evidence type="ECO:0000313" key="2">
    <source>
        <dbReference type="Proteomes" id="UP001500929"/>
    </source>
</evidence>
<dbReference type="EMBL" id="BAAAQY010000002">
    <property type="protein sequence ID" value="GAA2224940.1"/>
    <property type="molecule type" value="Genomic_DNA"/>
</dbReference>
<dbReference type="Proteomes" id="UP001500929">
    <property type="component" value="Unassembled WGS sequence"/>
</dbReference>
<keyword evidence="1" id="KW-0067">ATP-binding</keyword>
<accession>A0ABN3D9X0</accession>
<keyword evidence="2" id="KW-1185">Reference proteome</keyword>
<proteinExistence type="predicted"/>
<protein>
    <submittedName>
        <fullName evidence="1">ABC transporter ATP-binding protein</fullName>
    </submittedName>
</protein>
<name>A0ABN3D9X0_9MICO</name>
<evidence type="ECO:0000313" key="1">
    <source>
        <dbReference type="EMBL" id="GAA2224940.1"/>
    </source>
</evidence>
<gene>
    <name evidence="1" type="ORF">GCM10009851_05590</name>
</gene>
<sequence>MRIDAIGITKGKNGVPLPSTTLSYESGAVTVAVAEQGDQPVVLALIAAGRMHPDSGSVTLDGAPATAPLRDRVALVDAPEVSEPAPDLALATVLREELAYANRPSGRRAVEQAITDALHANRELGLTVEGDVDGDIDDRTPAQLARIPVRDVPPALRIRLLTELALSRPGVEALVLSSPDRHGGSPFVWNAIAHDLASRDVAVLVVTGAASAELLALLEPNDSLALETDA</sequence>